<feature type="domain" description="Protein kinase" evidence="1">
    <location>
        <begin position="124"/>
        <end position="400"/>
    </location>
</feature>
<protein>
    <recommendedName>
        <fullName evidence="1">Protein kinase domain-containing protein</fullName>
    </recommendedName>
</protein>
<name>A0ABN9Q8G5_9DINO</name>
<dbReference type="Pfam" id="PF00069">
    <property type="entry name" value="Pkinase"/>
    <property type="match status" value="1"/>
</dbReference>
<comment type="caution">
    <text evidence="2">The sequence shown here is derived from an EMBL/GenBank/DDBJ whole genome shotgun (WGS) entry which is preliminary data.</text>
</comment>
<accession>A0ABN9Q8G5</accession>
<dbReference type="Gene3D" id="3.30.200.20">
    <property type="entry name" value="Phosphorylase Kinase, domain 1"/>
    <property type="match status" value="1"/>
</dbReference>
<dbReference type="EMBL" id="CAUYUJ010002459">
    <property type="protein sequence ID" value="CAK0800894.1"/>
    <property type="molecule type" value="Genomic_DNA"/>
</dbReference>
<evidence type="ECO:0000259" key="1">
    <source>
        <dbReference type="PROSITE" id="PS50011"/>
    </source>
</evidence>
<reference evidence="2" key="1">
    <citation type="submission" date="2023-10" db="EMBL/GenBank/DDBJ databases">
        <authorList>
            <person name="Chen Y."/>
            <person name="Shah S."/>
            <person name="Dougan E. K."/>
            <person name="Thang M."/>
            <person name="Chan C."/>
        </authorList>
    </citation>
    <scope>NUCLEOTIDE SEQUENCE [LARGE SCALE GENOMIC DNA]</scope>
</reference>
<dbReference type="PANTHER" id="PTHR44167">
    <property type="entry name" value="OVARIAN-SPECIFIC SERINE/THREONINE-PROTEIN KINASE LOK-RELATED"/>
    <property type="match status" value="1"/>
</dbReference>
<dbReference type="PROSITE" id="PS50011">
    <property type="entry name" value="PROTEIN_KINASE_DOM"/>
    <property type="match status" value="1"/>
</dbReference>
<dbReference type="PANTHER" id="PTHR44167:SF24">
    <property type="entry name" value="SERINE_THREONINE-PROTEIN KINASE CHK2"/>
    <property type="match status" value="1"/>
</dbReference>
<evidence type="ECO:0000313" key="3">
    <source>
        <dbReference type="Proteomes" id="UP001189429"/>
    </source>
</evidence>
<proteinExistence type="predicted"/>
<organism evidence="2 3">
    <name type="scientific">Prorocentrum cordatum</name>
    <dbReference type="NCBI Taxonomy" id="2364126"/>
    <lineage>
        <taxon>Eukaryota</taxon>
        <taxon>Sar</taxon>
        <taxon>Alveolata</taxon>
        <taxon>Dinophyceae</taxon>
        <taxon>Prorocentrales</taxon>
        <taxon>Prorocentraceae</taxon>
        <taxon>Prorocentrum</taxon>
    </lineage>
</organism>
<dbReference type="SUPFAM" id="SSF56112">
    <property type="entry name" value="Protein kinase-like (PK-like)"/>
    <property type="match status" value="1"/>
</dbReference>
<keyword evidence="3" id="KW-1185">Reference proteome</keyword>
<sequence>RGHSAQSLPRGLPDTVSVGGLTRPMWRDTLLEGRPPALSDFAHGPCCVKSFSEPCSSELDERQDPRRGTRRVVTDSELHRRPLVLDDDSPTKSLRMRRGLRVVAAMLVPESPKSYRQAISERGYALGAVLGRSRTNCGFTVVAVEKEGRRFAAKGTSEREFDGILTDTLKGEYDILRDLSHPGIVRAEELIEGTGGCAMVMELCAGVCVEHLMPQGSALSGPARHGVIWALLDAVAYLHRELVAHRDLHPLNVMVDAPAVARCASEGIPAEGAVKIVDFGSALRSTAGGGSCGAGGLEDNATQDILPPREACGDDPLACGDDPLACDVFALGLLAAGLAVGRPLRSADVVCGGALAVPERFLALSAPAAAHLCSMLALCAGARPGAGECLEALPAAEDWLAEARPRGKSAGAAAEACPSPLSELRAYIQI</sequence>
<dbReference type="Proteomes" id="UP001189429">
    <property type="component" value="Unassembled WGS sequence"/>
</dbReference>
<dbReference type="SMART" id="SM00220">
    <property type="entry name" value="S_TKc"/>
    <property type="match status" value="1"/>
</dbReference>
<feature type="non-terminal residue" evidence="2">
    <location>
        <position position="1"/>
    </location>
</feature>
<evidence type="ECO:0000313" key="2">
    <source>
        <dbReference type="EMBL" id="CAK0800894.1"/>
    </source>
</evidence>
<dbReference type="InterPro" id="IPR000719">
    <property type="entry name" value="Prot_kinase_dom"/>
</dbReference>
<gene>
    <name evidence="2" type="ORF">PCOR1329_LOCUS8923</name>
</gene>
<dbReference type="Gene3D" id="1.10.510.10">
    <property type="entry name" value="Transferase(Phosphotransferase) domain 1"/>
    <property type="match status" value="1"/>
</dbReference>
<dbReference type="InterPro" id="IPR011009">
    <property type="entry name" value="Kinase-like_dom_sf"/>
</dbReference>